<organism evidence="2 3">
    <name type="scientific">Mucor flavus</name>
    <dbReference type="NCBI Taxonomy" id="439312"/>
    <lineage>
        <taxon>Eukaryota</taxon>
        <taxon>Fungi</taxon>
        <taxon>Fungi incertae sedis</taxon>
        <taxon>Mucoromycota</taxon>
        <taxon>Mucoromycotina</taxon>
        <taxon>Mucoromycetes</taxon>
        <taxon>Mucorales</taxon>
        <taxon>Mucorineae</taxon>
        <taxon>Mucoraceae</taxon>
        <taxon>Mucor</taxon>
    </lineage>
</organism>
<keyword evidence="3" id="KW-1185">Reference proteome</keyword>
<dbReference type="Proteomes" id="UP001473302">
    <property type="component" value="Unassembled WGS sequence"/>
</dbReference>
<sequence length="528" mass="60896">MKLPKKPALNSLKGCTVISPQLREALGINKGVLAGEVKNWNNINFLVNNYFEHVENYNLQGDELYNTILSTLDDLSELKLIDENGKKQKKSGADRLILINDLAIMVPQAKLLMDYCRSTKAYLSSPTIKSSFLFQYAKTREVKRKEEERIRRREEEEEQKAKMLHNGKMIVYLAAEKGSSEIQNDLQAQISQETGRRREKDKERAVEEEEEGKRRTKARTVSPAPVEQDDYGLVYLQLDMSGIAFVNSTNDSCFLPDALDNDVTNMINNFTRAVEYHTKDMLLLPTKIEHINIVSLLNTSDVCQYNYQYYQAPEELKNMENDFKIKYVAPFVNAAFDVNDKLVVYWDTPLDLYKNSNMKIQRRQTTDAKFATIDGIEIGVVEIKPFNTPLEALEEDRVRLAEISKKILHKRILTAKSEKELNTFAIMIAGHDIEYFIHEYNPQKSTVVSRDEADNGEKYTFRLLKKSILPTFPKTFSRMSLSLECLVHYKKMMAKSIASASDVEKPYLYSDDYKRFEPTVTLLKLNDE</sequence>
<accession>A0ABP9ZCH5</accession>
<feature type="region of interest" description="Disordered" evidence="1">
    <location>
        <begin position="189"/>
        <end position="223"/>
    </location>
</feature>
<proteinExistence type="predicted"/>
<name>A0ABP9ZCH5_9FUNG</name>
<evidence type="ECO:0000313" key="2">
    <source>
        <dbReference type="EMBL" id="GAA5816817.1"/>
    </source>
</evidence>
<evidence type="ECO:0000256" key="1">
    <source>
        <dbReference type="SAM" id="MobiDB-lite"/>
    </source>
</evidence>
<gene>
    <name evidence="2" type="ORF">MFLAVUS_010351</name>
</gene>
<evidence type="ECO:0000313" key="3">
    <source>
        <dbReference type="Proteomes" id="UP001473302"/>
    </source>
</evidence>
<dbReference type="EMBL" id="BAABUK010000035">
    <property type="protein sequence ID" value="GAA5816817.1"/>
    <property type="molecule type" value="Genomic_DNA"/>
</dbReference>
<reference evidence="2 3" key="1">
    <citation type="submission" date="2024-04" db="EMBL/GenBank/DDBJ databases">
        <title>genome sequences of Mucor flavus KT1a and Helicostylum pulchrum KT1b strains isolated from the surface of a dry-aged beef.</title>
        <authorList>
            <person name="Toyotome T."/>
            <person name="Hosono M."/>
            <person name="Torimaru M."/>
            <person name="Fukuda K."/>
            <person name="Mikami N."/>
        </authorList>
    </citation>
    <scope>NUCLEOTIDE SEQUENCE [LARGE SCALE GENOMIC DNA]</scope>
    <source>
        <strain evidence="2 3">KT1a</strain>
    </source>
</reference>
<protein>
    <submittedName>
        <fullName evidence="2">Uncharacterized protein</fullName>
    </submittedName>
</protein>
<comment type="caution">
    <text evidence="2">The sequence shown here is derived from an EMBL/GenBank/DDBJ whole genome shotgun (WGS) entry which is preliminary data.</text>
</comment>
<feature type="compositionally biased region" description="Basic and acidic residues" evidence="1">
    <location>
        <begin position="194"/>
        <end position="205"/>
    </location>
</feature>